<reference evidence="1" key="1">
    <citation type="journal article" date="2020" name="Stud. Mycol.">
        <title>101 Dothideomycetes genomes: a test case for predicting lifestyles and emergence of pathogens.</title>
        <authorList>
            <person name="Haridas S."/>
            <person name="Albert R."/>
            <person name="Binder M."/>
            <person name="Bloem J."/>
            <person name="Labutti K."/>
            <person name="Salamov A."/>
            <person name="Andreopoulos B."/>
            <person name="Baker S."/>
            <person name="Barry K."/>
            <person name="Bills G."/>
            <person name="Bluhm B."/>
            <person name="Cannon C."/>
            <person name="Castanera R."/>
            <person name="Culley D."/>
            <person name="Daum C."/>
            <person name="Ezra D."/>
            <person name="Gonzalez J."/>
            <person name="Henrissat B."/>
            <person name="Kuo A."/>
            <person name="Liang C."/>
            <person name="Lipzen A."/>
            <person name="Lutzoni F."/>
            <person name="Magnuson J."/>
            <person name="Mondo S."/>
            <person name="Nolan M."/>
            <person name="Ohm R."/>
            <person name="Pangilinan J."/>
            <person name="Park H.-J."/>
            <person name="Ramirez L."/>
            <person name="Alfaro M."/>
            <person name="Sun H."/>
            <person name="Tritt A."/>
            <person name="Yoshinaga Y."/>
            <person name="Zwiers L.-H."/>
            <person name="Turgeon B."/>
            <person name="Goodwin S."/>
            <person name="Spatafora J."/>
            <person name="Crous P."/>
            <person name="Grigoriev I."/>
        </authorList>
    </citation>
    <scope>NUCLEOTIDE SEQUENCE</scope>
    <source>
        <strain evidence="1">CBS 122367</strain>
    </source>
</reference>
<sequence>MKASAPLEPFRLLDLPKEIRLMVYENLPRRIKHHQTRHPDEPSHRVTLILRSVPVAILATCKLVHDEARPIVTTIAKNFILDSPPRIIDGISGRGEGRMLDAIVKAGVKQHDILRRRALGEGPCLSLSDLFEGRLRTALESKRTSRYLVKFIHQTGHQLMYGHKPNNNYGLRTFEIVKYTAELAGIGLYWGLGMDLHAMNSRLHRKGIAVVCAGVIPDGMSISPVSGKMRVPQRVDFEAYGLGCYVPPLVQMEKEDWVDGWIE</sequence>
<name>A0A6G1IT54_9PLEO</name>
<dbReference type="OrthoDB" id="5314997at2759"/>
<dbReference type="AlphaFoldDB" id="A0A6G1IT54"/>
<evidence type="ECO:0000313" key="1">
    <source>
        <dbReference type="EMBL" id="KAF2681121.1"/>
    </source>
</evidence>
<dbReference type="Proteomes" id="UP000799291">
    <property type="component" value="Unassembled WGS sequence"/>
</dbReference>
<accession>A0A6G1IT54</accession>
<evidence type="ECO:0000313" key="2">
    <source>
        <dbReference type="Proteomes" id="UP000799291"/>
    </source>
</evidence>
<dbReference type="EMBL" id="MU005593">
    <property type="protein sequence ID" value="KAF2681121.1"/>
    <property type="molecule type" value="Genomic_DNA"/>
</dbReference>
<protein>
    <submittedName>
        <fullName evidence="1">Uncharacterized protein</fullName>
    </submittedName>
</protein>
<keyword evidence="2" id="KW-1185">Reference proteome</keyword>
<gene>
    <name evidence="1" type="ORF">K458DRAFT_86505</name>
</gene>
<proteinExistence type="predicted"/>
<organism evidence="1 2">
    <name type="scientific">Lentithecium fluviatile CBS 122367</name>
    <dbReference type="NCBI Taxonomy" id="1168545"/>
    <lineage>
        <taxon>Eukaryota</taxon>
        <taxon>Fungi</taxon>
        <taxon>Dikarya</taxon>
        <taxon>Ascomycota</taxon>
        <taxon>Pezizomycotina</taxon>
        <taxon>Dothideomycetes</taxon>
        <taxon>Pleosporomycetidae</taxon>
        <taxon>Pleosporales</taxon>
        <taxon>Massarineae</taxon>
        <taxon>Lentitheciaceae</taxon>
        <taxon>Lentithecium</taxon>
    </lineage>
</organism>